<evidence type="ECO:0000313" key="8">
    <source>
        <dbReference type="EMBL" id="EAS04646.2"/>
    </source>
</evidence>
<dbReference type="Pfam" id="PF18102">
    <property type="entry name" value="DTC"/>
    <property type="match status" value="1"/>
</dbReference>
<dbReference type="GO" id="GO:0061630">
    <property type="term" value="F:ubiquitin protein ligase activity"/>
    <property type="evidence" value="ECO:0007669"/>
    <property type="project" value="UniProtKB-EC"/>
</dbReference>
<dbReference type="EC" id="2.3.2.27" evidence="3"/>
<dbReference type="GO" id="GO:0016567">
    <property type="term" value="P:protein ubiquitination"/>
    <property type="evidence" value="ECO:0007669"/>
    <property type="project" value="UniProtKB-UniPathway"/>
</dbReference>
<reference evidence="9" key="1">
    <citation type="journal article" date="2006" name="PLoS Biol.">
        <title>Macronuclear genome sequence of the ciliate Tetrahymena thermophila, a model eukaryote.</title>
        <authorList>
            <person name="Eisen J.A."/>
            <person name="Coyne R.S."/>
            <person name="Wu M."/>
            <person name="Wu D."/>
            <person name="Thiagarajan M."/>
            <person name="Wortman J.R."/>
            <person name="Badger J.H."/>
            <person name="Ren Q."/>
            <person name="Amedeo P."/>
            <person name="Jones K.M."/>
            <person name="Tallon L.J."/>
            <person name="Delcher A.L."/>
            <person name="Salzberg S.L."/>
            <person name="Silva J.C."/>
            <person name="Haas B.J."/>
            <person name="Majoros W.H."/>
            <person name="Farzad M."/>
            <person name="Carlton J.M."/>
            <person name="Smith R.K. Jr."/>
            <person name="Garg J."/>
            <person name="Pearlman R.E."/>
            <person name="Karrer K.M."/>
            <person name="Sun L."/>
            <person name="Manning G."/>
            <person name="Elde N.C."/>
            <person name="Turkewitz A.P."/>
            <person name="Asai D.J."/>
            <person name="Wilkes D.E."/>
            <person name="Wang Y."/>
            <person name="Cai H."/>
            <person name="Collins K."/>
            <person name="Stewart B.A."/>
            <person name="Lee S.R."/>
            <person name="Wilamowska K."/>
            <person name="Weinberg Z."/>
            <person name="Ruzzo W.L."/>
            <person name="Wloga D."/>
            <person name="Gaertig J."/>
            <person name="Frankel J."/>
            <person name="Tsao C.-C."/>
            <person name="Gorovsky M.A."/>
            <person name="Keeling P.J."/>
            <person name="Waller R.F."/>
            <person name="Patron N.J."/>
            <person name="Cherry J.M."/>
            <person name="Stover N.A."/>
            <person name="Krieger C.J."/>
            <person name="del Toro C."/>
            <person name="Ryder H.F."/>
            <person name="Williamson S.C."/>
            <person name="Barbeau R.A."/>
            <person name="Hamilton E.P."/>
            <person name="Orias E."/>
        </authorList>
    </citation>
    <scope>NUCLEOTIDE SEQUENCE [LARGE SCALE GENOMIC DNA]</scope>
    <source>
        <strain evidence="9">SB210</strain>
    </source>
</reference>
<dbReference type="CDD" id="cd09633">
    <property type="entry name" value="Deltex_C"/>
    <property type="match status" value="1"/>
</dbReference>
<evidence type="ECO:0000256" key="6">
    <source>
        <dbReference type="SAM" id="MobiDB-lite"/>
    </source>
</evidence>
<feature type="compositionally biased region" description="Basic and acidic residues" evidence="6">
    <location>
        <begin position="318"/>
        <end position="332"/>
    </location>
</feature>
<feature type="region of interest" description="Disordered" evidence="6">
    <location>
        <begin position="240"/>
        <end position="410"/>
    </location>
</feature>
<evidence type="ECO:0000256" key="1">
    <source>
        <dbReference type="ARBA" id="ARBA00000900"/>
    </source>
</evidence>
<evidence type="ECO:0000259" key="7">
    <source>
        <dbReference type="Pfam" id="PF18102"/>
    </source>
</evidence>
<dbReference type="InterPro" id="IPR013083">
    <property type="entry name" value="Znf_RING/FYVE/PHD"/>
</dbReference>
<feature type="compositionally biased region" description="Basic and acidic residues" evidence="6">
    <location>
        <begin position="240"/>
        <end position="253"/>
    </location>
</feature>
<evidence type="ECO:0000313" key="9">
    <source>
        <dbReference type="Proteomes" id="UP000009168"/>
    </source>
</evidence>
<dbReference type="SUPFAM" id="SSF57850">
    <property type="entry name" value="RING/U-box"/>
    <property type="match status" value="1"/>
</dbReference>
<dbReference type="eggNOG" id="ENOG502RGAW">
    <property type="taxonomic scope" value="Eukaryota"/>
</dbReference>
<name>I7MMD5_TETTS</name>
<keyword evidence="9" id="KW-1185">Reference proteome</keyword>
<keyword evidence="5" id="KW-0479">Metal-binding</keyword>
<evidence type="ECO:0000256" key="2">
    <source>
        <dbReference type="ARBA" id="ARBA00004906"/>
    </source>
</evidence>
<dbReference type="InterPro" id="IPR039398">
    <property type="entry name" value="Deltex_fam"/>
</dbReference>
<dbReference type="GeneID" id="7828339"/>
<feature type="compositionally biased region" description="Acidic residues" evidence="6">
    <location>
        <begin position="333"/>
        <end position="378"/>
    </location>
</feature>
<organism evidence="8 9">
    <name type="scientific">Tetrahymena thermophila (strain SB210)</name>
    <dbReference type="NCBI Taxonomy" id="312017"/>
    <lineage>
        <taxon>Eukaryota</taxon>
        <taxon>Sar</taxon>
        <taxon>Alveolata</taxon>
        <taxon>Ciliophora</taxon>
        <taxon>Intramacronucleata</taxon>
        <taxon>Oligohymenophorea</taxon>
        <taxon>Hymenostomatida</taxon>
        <taxon>Tetrahymenina</taxon>
        <taxon>Tetrahymenidae</taxon>
        <taxon>Tetrahymena</taxon>
    </lineage>
</organism>
<proteinExistence type="predicted"/>
<dbReference type="PANTHER" id="PTHR12622">
    <property type="entry name" value="DELTEX-RELATED"/>
    <property type="match status" value="1"/>
</dbReference>
<dbReference type="STRING" id="312017.I7MMD5"/>
<comment type="catalytic activity">
    <reaction evidence="1">
        <text>S-ubiquitinyl-[E2 ubiquitin-conjugating enzyme]-L-cysteine + [acceptor protein]-L-lysine = [E2 ubiquitin-conjugating enzyme]-L-cysteine + N(6)-ubiquitinyl-[acceptor protein]-L-lysine.</text>
        <dbReference type="EC" id="2.3.2.27"/>
    </reaction>
</comment>
<feature type="compositionally biased region" description="Low complexity" evidence="6">
    <location>
        <begin position="379"/>
        <end position="401"/>
    </location>
</feature>
<dbReference type="InterPro" id="IPR039396">
    <property type="entry name" value="Deltex_C"/>
</dbReference>
<dbReference type="AlphaFoldDB" id="I7MMD5"/>
<protein>
    <recommendedName>
        <fullName evidence="3">RING-type E3 ubiquitin transferase</fullName>
        <ecNumber evidence="3">2.3.2.27</ecNumber>
    </recommendedName>
</protein>
<dbReference type="RefSeq" id="XP_001024891.2">
    <property type="nucleotide sequence ID" value="XM_001024891.2"/>
</dbReference>
<dbReference type="UniPathway" id="UPA00143"/>
<dbReference type="KEGG" id="tet:TTHERM_00241670"/>
<feature type="domain" description="Deltex C-terminal" evidence="7">
    <location>
        <begin position="612"/>
        <end position="738"/>
    </location>
</feature>
<dbReference type="CDD" id="cd16448">
    <property type="entry name" value="RING-H2"/>
    <property type="match status" value="1"/>
</dbReference>
<evidence type="ECO:0000256" key="5">
    <source>
        <dbReference type="ARBA" id="ARBA00022723"/>
    </source>
</evidence>
<feature type="compositionally biased region" description="Basic and acidic residues" evidence="6">
    <location>
        <begin position="284"/>
        <end position="294"/>
    </location>
</feature>
<sequence>MIAETISEQANKGVNLWEKLKIKIKAVQSFLRLQNDMQKQEDSILNKRKNPFQDQENVDQNLDKDLNEAVCKKLRDNNGDPKDQIIEDQQYKTQSSNNLMEVLNEGRQDDDNLQNDSGDDLNNLDNQVNQNDKSQVLIQQSSNNSNLDLNFFVEDNQDYKNYSTSNLKGFYKEQSSQDFKIQSSQMSFNNEKENKTNNEESNKIFKNISQQNNGENYNEKAGIQIQQQKDYENIQQYGELDSRSKQNDDKQGEELAQYEFEQKDEENKNIQGINQEDLSEDDIFQDKEANKSQEDQEDQQYDQNIPNDELYQLFGTQSKKEDENEQEEKQQELEDESEYEDEQEEEDEEKEEDKEEDNNDDDGDDNDWDDDEEDDDDNSVQNESNNNPENEFNQDENAIQKQQKKKQREYEDSLIKQENIYISDAIIEDDNTNVINQGTNYISFELNEQENIITIKICTREYKIDLNKEIVKNNDKLVKIINDMADLIEQMKIKQNEKIQELMKITDHNQFTAIEYYLMKTIDDIFRQERGIQNQQWQEEICCICQCDLFENIDNYSQEDFLKQLQTSSDEDPINLVHCESHYFHKSCLQMMIQSTYIKCPVCSKIYGVMIGDQPPGTMSIYLDKYTSCDGYPDISTIVIEMRLNSTQKNGNHVPSTSRIGYLPNTEEARKILEMFKIAFKRRLLYTIGKSVTTGKDNRIIWNGVHFKTNTYGGSAQFGYPDPTYFQRVTQELSLKGIYPKD</sequence>
<dbReference type="GO" id="GO:0007219">
    <property type="term" value="P:Notch signaling pathway"/>
    <property type="evidence" value="ECO:0007669"/>
    <property type="project" value="InterPro"/>
</dbReference>
<evidence type="ECO:0000256" key="3">
    <source>
        <dbReference type="ARBA" id="ARBA00012483"/>
    </source>
</evidence>
<gene>
    <name evidence="8" type="ORF">TTHERM_00241670</name>
</gene>
<dbReference type="Proteomes" id="UP000009168">
    <property type="component" value="Unassembled WGS sequence"/>
</dbReference>
<feature type="region of interest" description="Disordered" evidence="6">
    <location>
        <begin position="108"/>
        <end position="127"/>
    </location>
</feature>
<dbReference type="InterPro" id="IPR039399">
    <property type="entry name" value="Deltex_C_sf"/>
</dbReference>
<feature type="region of interest" description="Disordered" evidence="6">
    <location>
        <begin position="42"/>
        <end position="61"/>
    </location>
</feature>
<dbReference type="Gene3D" id="3.30.390.130">
    <property type="match status" value="1"/>
</dbReference>
<accession>I7MMD5</accession>
<dbReference type="OrthoDB" id="527344at2759"/>
<keyword evidence="4" id="KW-0808">Transferase</keyword>
<evidence type="ECO:0000256" key="4">
    <source>
        <dbReference type="ARBA" id="ARBA00022679"/>
    </source>
</evidence>
<dbReference type="Gene3D" id="3.30.40.10">
    <property type="entry name" value="Zinc/RING finger domain, C3HC4 (zinc finger)"/>
    <property type="match status" value="1"/>
</dbReference>
<dbReference type="InParanoid" id="I7MMD5"/>
<dbReference type="EMBL" id="GG662443">
    <property type="protein sequence ID" value="EAS04646.2"/>
    <property type="molecule type" value="Genomic_DNA"/>
</dbReference>
<comment type="pathway">
    <text evidence="2">Protein modification; protein ubiquitination.</text>
</comment>
<dbReference type="GO" id="GO:0046872">
    <property type="term" value="F:metal ion binding"/>
    <property type="evidence" value="ECO:0007669"/>
    <property type="project" value="UniProtKB-KW"/>
</dbReference>